<name>A0AAV5VXE8_9BILA</name>
<evidence type="ECO:0000313" key="1">
    <source>
        <dbReference type="EMBL" id="GMT24496.1"/>
    </source>
</evidence>
<protein>
    <submittedName>
        <fullName evidence="1">Uncharacterized protein</fullName>
    </submittedName>
</protein>
<dbReference type="Proteomes" id="UP001432322">
    <property type="component" value="Unassembled WGS sequence"/>
</dbReference>
<proteinExistence type="predicted"/>
<keyword evidence="2" id="KW-1185">Reference proteome</keyword>
<feature type="non-terminal residue" evidence="1">
    <location>
        <position position="1"/>
    </location>
</feature>
<sequence length="101" mass="11249">DFSSSLTFTHSLAISDWRESVGNEESVDRWHQGYGRSTVVSEGHRQCGVVDFSRLSCLIFGFGSNFSFSSKVTFRHFRITSGAISKPSFLFSNPTEVDISS</sequence>
<reference evidence="1" key="1">
    <citation type="submission" date="2023-10" db="EMBL/GenBank/DDBJ databases">
        <title>Genome assembly of Pristionchus species.</title>
        <authorList>
            <person name="Yoshida K."/>
            <person name="Sommer R.J."/>
        </authorList>
    </citation>
    <scope>NUCLEOTIDE SEQUENCE</scope>
    <source>
        <strain evidence="1">RS5133</strain>
    </source>
</reference>
<organism evidence="1 2">
    <name type="scientific">Pristionchus fissidentatus</name>
    <dbReference type="NCBI Taxonomy" id="1538716"/>
    <lineage>
        <taxon>Eukaryota</taxon>
        <taxon>Metazoa</taxon>
        <taxon>Ecdysozoa</taxon>
        <taxon>Nematoda</taxon>
        <taxon>Chromadorea</taxon>
        <taxon>Rhabditida</taxon>
        <taxon>Rhabditina</taxon>
        <taxon>Diplogasteromorpha</taxon>
        <taxon>Diplogasteroidea</taxon>
        <taxon>Neodiplogasteridae</taxon>
        <taxon>Pristionchus</taxon>
    </lineage>
</organism>
<accession>A0AAV5VXE8</accession>
<evidence type="ECO:0000313" key="2">
    <source>
        <dbReference type="Proteomes" id="UP001432322"/>
    </source>
</evidence>
<comment type="caution">
    <text evidence="1">The sequence shown here is derived from an EMBL/GenBank/DDBJ whole genome shotgun (WGS) entry which is preliminary data.</text>
</comment>
<dbReference type="AlphaFoldDB" id="A0AAV5VXE8"/>
<gene>
    <name evidence="1" type="ORF">PFISCL1PPCAC_15793</name>
</gene>
<dbReference type="EMBL" id="BTSY01000004">
    <property type="protein sequence ID" value="GMT24496.1"/>
    <property type="molecule type" value="Genomic_DNA"/>
</dbReference>